<evidence type="ECO:0000256" key="5">
    <source>
        <dbReference type="SAM" id="MobiDB-lite"/>
    </source>
</evidence>
<comment type="caution">
    <text evidence="7">The sequence shown here is derived from an EMBL/GenBank/DDBJ whole genome shotgun (WGS) entry which is preliminary data.</text>
</comment>
<dbReference type="CDD" id="cd06609">
    <property type="entry name" value="STKc_MST3_like"/>
    <property type="match status" value="1"/>
</dbReference>
<organism evidence="7 8">
    <name type="scientific">Neolecta irregularis (strain DAH-3)</name>
    <dbReference type="NCBI Taxonomy" id="1198029"/>
    <lineage>
        <taxon>Eukaryota</taxon>
        <taxon>Fungi</taxon>
        <taxon>Dikarya</taxon>
        <taxon>Ascomycota</taxon>
        <taxon>Taphrinomycotina</taxon>
        <taxon>Neolectales</taxon>
        <taxon>Neolectaceae</taxon>
        <taxon>Neolecta</taxon>
    </lineage>
</organism>
<dbReference type="STRING" id="1198029.A0A1U7LIE0"/>
<dbReference type="InterPro" id="IPR011009">
    <property type="entry name" value="Kinase-like_dom_sf"/>
</dbReference>
<dbReference type="PANTHER" id="PTHR48012:SF27">
    <property type="entry name" value="SERINE_THREONINE-PROTEIN KINASE SID1"/>
    <property type="match status" value="1"/>
</dbReference>
<reference evidence="7 8" key="1">
    <citation type="submission" date="2016-04" db="EMBL/GenBank/DDBJ databases">
        <title>Evolutionary innovation and constraint leading to complex multicellularity in the Ascomycota.</title>
        <authorList>
            <person name="Cisse O."/>
            <person name="Nguyen A."/>
            <person name="Hewitt D.A."/>
            <person name="Jedd G."/>
            <person name="Stajich J.E."/>
        </authorList>
    </citation>
    <scope>NUCLEOTIDE SEQUENCE [LARGE SCALE GENOMIC DNA]</scope>
    <source>
        <strain evidence="7 8">DAH-3</strain>
    </source>
</reference>
<keyword evidence="3 4" id="KW-0067">ATP-binding</keyword>
<dbReference type="PANTHER" id="PTHR48012">
    <property type="entry name" value="STERILE20-LIKE KINASE, ISOFORM B-RELATED"/>
    <property type="match status" value="1"/>
</dbReference>
<feature type="domain" description="Protein kinase" evidence="6">
    <location>
        <begin position="14"/>
        <end position="263"/>
    </location>
</feature>
<dbReference type="PROSITE" id="PS00107">
    <property type="entry name" value="PROTEIN_KINASE_ATP"/>
    <property type="match status" value="1"/>
</dbReference>
<keyword evidence="8" id="KW-1185">Reference proteome</keyword>
<dbReference type="InterPro" id="IPR017441">
    <property type="entry name" value="Protein_kinase_ATP_BS"/>
</dbReference>
<proteinExistence type="predicted"/>
<dbReference type="SUPFAM" id="SSF56112">
    <property type="entry name" value="Protein kinase-like (PK-like)"/>
    <property type="match status" value="1"/>
</dbReference>
<gene>
    <name evidence="7" type="ORF">NEOLI_003618</name>
</gene>
<dbReference type="OMA" id="IEMECYD"/>
<feature type="region of interest" description="Disordered" evidence="5">
    <location>
        <begin position="363"/>
        <end position="417"/>
    </location>
</feature>
<evidence type="ECO:0000259" key="6">
    <source>
        <dbReference type="PROSITE" id="PS50011"/>
    </source>
</evidence>
<feature type="compositionally biased region" description="Basic and acidic residues" evidence="5">
    <location>
        <begin position="282"/>
        <end position="294"/>
    </location>
</feature>
<dbReference type="Proteomes" id="UP000186594">
    <property type="component" value="Unassembled WGS sequence"/>
</dbReference>
<evidence type="ECO:0000313" key="8">
    <source>
        <dbReference type="Proteomes" id="UP000186594"/>
    </source>
</evidence>
<dbReference type="EC" id="2.7.11.1" evidence="1"/>
<evidence type="ECO:0000256" key="2">
    <source>
        <dbReference type="ARBA" id="ARBA00022741"/>
    </source>
</evidence>
<feature type="region of interest" description="Disordered" evidence="5">
    <location>
        <begin position="282"/>
        <end position="304"/>
    </location>
</feature>
<evidence type="ECO:0000313" key="7">
    <source>
        <dbReference type="EMBL" id="OLL22409.1"/>
    </source>
</evidence>
<keyword evidence="7" id="KW-0418">Kinase</keyword>
<dbReference type="EMBL" id="LXFE01003363">
    <property type="protein sequence ID" value="OLL22409.1"/>
    <property type="molecule type" value="Genomic_DNA"/>
</dbReference>
<protein>
    <recommendedName>
        <fullName evidence="1">non-specific serine/threonine protein kinase</fullName>
        <ecNumber evidence="1">2.7.11.1</ecNumber>
    </recommendedName>
</protein>
<accession>A0A1U7LIE0</accession>
<evidence type="ECO:0000256" key="1">
    <source>
        <dbReference type="ARBA" id="ARBA00012513"/>
    </source>
</evidence>
<dbReference type="PROSITE" id="PS50011">
    <property type="entry name" value="PROTEIN_KINASE_DOM"/>
    <property type="match status" value="1"/>
</dbReference>
<dbReference type="GO" id="GO:0005737">
    <property type="term" value="C:cytoplasm"/>
    <property type="evidence" value="ECO:0007669"/>
    <property type="project" value="TreeGrafter"/>
</dbReference>
<keyword evidence="2 4" id="KW-0547">Nucleotide-binding</keyword>
<dbReference type="AlphaFoldDB" id="A0A1U7LIE0"/>
<evidence type="ECO:0000256" key="4">
    <source>
        <dbReference type="PROSITE-ProRule" id="PRU10141"/>
    </source>
</evidence>
<feature type="compositionally biased region" description="Low complexity" evidence="5">
    <location>
        <begin position="394"/>
        <end position="413"/>
    </location>
</feature>
<feature type="compositionally biased region" description="Low complexity" evidence="5">
    <location>
        <begin position="365"/>
        <end position="374"/>
    </location>
</feature>
<dbReference type="Gene3D" id="1.10.510.10">
    <property type="entry name" value="Transferase(Phosphotransferase) domain 1"/>
    <property type="match status" value="1"/>
</dbReference>
<evidence type="ECO:0000256" key="3">
    <source>
        <dbReference type="ARBA" id="ARBA00022840"/>
    </source>
</evidence>
<sequence length="490" mass="54714">MAMALPTPISASQYTLLEQLGCGSFGSVFKAVDRQSGAVVAVKQIDLEATDEDFSEIQSEINLLRACNSPYVTQYYGSFTKGYKLWIVMEYLAGGSCLDLASRPASYNIANPQLKPGPFAESYIAIVCKELLQGLCYLHSQGKIHRDIKADFGVAAQLSTHKSRRNTFVGTPYWMAPEVIQQAHYNFKADIWSLGITAIELARGEPPLSEYHPMRVLFLIPKSQPPTLESPWSKDFQEFVSLCLIKNFHERPSAKELMRHRFVRNAGKPALLQNLISRKKSWESRRGDTHRKQQAETIDTLPGTVDSTEQWTFDTVTSARNAEEIPAILRDGNIDNELTIRRPKICIGKTALDEKAYAHDNLTNSESPATASSSTEEDPSKQRLSKLPVSPEKISSTPSRQSQPTPTPIQSSSMDTEESRIGRLLYRNVIVPSLDEIRSQVGKTTSEIEAIEELARAWAAVDALVPESEYNLLKTLCTRIEKKILKSFQG</sequence>
<dbReference type="OrthoDB" id="248923at2759"/>
<keyword evidence="7" id="KW-0808">Transferase</keyword>
<dbReference type="GO" id="GO:0005524">
    <property type="term" value="F:ATP binding"/>
    <property type="evidence" value="ECO:0007669"/>
    <property type="project" value="UniProtKB-UniRule"/>
</dbReference>
<dbReference type="InterPro" id="IPR000719">
    <property type="entry name" value="Prot_kinase_dom"/>
</dbReference>
<feature type="binding site" evidence="4">
    <location>
        <position position="43"/>
    </location>
    <ligand>
        <name>ATP</name>
        <dbReference type="ChEBI" id="CHEBI:30616"/>
    </ligand>
</feature>
<dbReference type="Pfam" id="PF00069">
    <property type="entry name" value="Pkinase"/>
    <property type="match status" value="1"/>
</dbReference>
<dbReference type="GO" id="GO:0004674">
    <property type="term" value="F:protein serine/threonine kinase activity"/>
    <property type="evidence" value="ECO:0007669"/>
    <property type="project" value="UniProtKB-EC"/>
</dbReference>
<dbReference type="InterPro" id="IPR050629">
    <property type="entry name" value="STE20/SPS1-PAK"/>
</dbReference>
<name>A0A1U7LIE0_NEOID</name>